<keyword evidence="2" id="KW-1185">Reference proteome</keyword>
<comment type="caution">
    <text evidence="1">The sequence shown here is derived from an EMBL/GenBank/DDBJ whole genome shotgun (WGS) entry which is preliminary data.</text>
</comment>
<evidence type="ECO:0008006" key="3">
    <source>
        <dbReference type="Google" id="ProtNLM"/>
    </source>
</evidence>
<gene>
    <name evidence="1" type="ORF">ABUW04_16415</name>
</gene>
<name>A0ABV6XNI9_9ACTN</name>
<evidence type="ECO:0000313" key="1">
    <source>
        <dbReference type="EMBL" id="MFC1439842.1"/>
    </source>
</evidence>
<dbReference type="RefSeq" id="WP_380565458.1">
    <property type="nucleotide sequence ID" value="NZ_JBEUKS010000005.1"/>
</dbReference>
<organism evidence="1 2">
    <name type="scientific">Streptacidiphilus jeojiensis</name>
    <dbReference type="NCBI Taxonomy" id="3229225"/>
    <lineage>
        <taxon>Bacteria</taxon>
        <taxon>Bacillati</taxon>
        <taxon>Actinomycetota</taxon>
        <taxon>Actinomycetes</taxon>
        <taxon>Kitasatosporales</taxon>
        <taxon>Streptomycetaceae</taxon>
        <taxon>Streptacidiphilus</taxon>
    </lineage>
</organism>
<accession>A0ABV6XNI9</accession>
<protein>
    <recommendedName>
        <fullName evidence="3">Lipoprotein</fullName>
    </recommendedName>
</protein>
<sequence>MIALAACSSAKQAPSAAPTPKAVGPASAAASATAPVDPQEYSGSIPEGKLLLNTQGNGNSSLAIKGTGTDGDFVIAVSCIGKGSLHAADKSGRLLLGVDTCDESPGAIYNSRGQLRAADSAVAIAASPGVHWRIAVFRAPHQ</sequence>
<evidence type="ECO:0000313" key="2">
    <source>
        <dbReference type="Proteomes" id="UP001592581"/>
    </source>
</evidence>
<dbReference type="Proteomes" id="UP001592581">
    <property type="component" value="Unassembled WGS sequence"/>
</dbReference>
<dbReference type="EMBL" id="JBEUKS010000005">
    <property type="protein sequence ID" value="MFC1439842.1"/>
    <property type="molecule type" value="Genomic_DNA"/>
</dbReference>
<proteinExistence type="predicted"/>
<reference evidence="1 2" key="1">
    <citation type="submission" date="2024-06" db="EMBL/GenBank/DDBJ databases">
        <authorList>
            <person name="Lee S.D."/>
        </authorList>
    </citation>
    <scope>NUCLEOTIDE SEQUENCE [LARGE SCALE GENOMIC DNA]</scope>
    <source>
        <strain evidence="1 2">N1-10</strain>
    </source>
</reference>